<comment type="caution">
    <text evidence="1">The sequence shown here is derived from an EMBL/GenBank/DDBJ whole genome shotgun (WGS) entry which is preliminary data.</text>
</comment>
<dbReference type="EMBL" id="AKWR02000125">
    <property type="protein sequence ID" value="EMJ36422.1"/>
    <property type="molecule type" value="Genomic_DNA"/>
</dbReference>
<name>A0A0F6IEE7_LEPIR</name>
<proteinExistence type="predicted"/>
<accession>A0A0F6IEE7</accession>
<dbReference type="AlphaFoldDB" id="A0A0F6IEE7"/>
<organism evidence="1 2">
    <name type="scientific">Leptospira interrogans str. FPW1039</name>
    <dbReference type="NCBI Taxonomy" id="1193040"/>
    <lineage>
        <taxon>Bacteria</taxon>
        <taxon>Pseudomonadati</taxon>
        <taxon>Spirochaetota</taxon>
        <taxon>Spirochaetia</taxon>
        <taxon>Leptospirales</taxon>
        <taxon>Leptospiraceae</taxon>
        <taxon>Leptospira</taxon>
    </lineage>
</organism>
<dbReference type="Proteomes" id="UP000012164">
    <property type="component" value="Unassembled WGS sequence"/>
</dbReference>
<protein>
    <submittedName>
        <fullName evidence="1">Uncharacterized protein</fullName>
    </submittedName>
</protein>
<evidence type="ECO:0000313" key="2">
    <source>
        <dbReference type="Proteomes" id="UP000012164"/>
    </source>
</evidence>
<evidence type="ECO:0000313" key="1">
    <source>
        <dbReference type="EMBL" id="EMJ36422.1"/>
    </source>
</evidence>
<gene>
    <name evidence="1" type="ORF">LEP1GSC079_4779</name>
</gene>
<reference evidence="1 2" key="1">
    <citation type="submission" date="2013-01" db="EMBL/GenBank/DDBJ databases">
        <authorList>
            <person name="Harkins D.M."/>
            <person name="Durkin A.S."/>
            <person name="Brinkac L.M."/>
            <person name="Haft D.H."/>
            <person name="Selengut J.D."/>
            <person name="Sanka R."/>
            <person name="DePew J."/>
            <person name="Purushe J."/>
            <person name="Peacock S.J."/>
            <person name="Thaipadungpanit J."/>
            <person name="Wuthiekanun V.W."/>
            <person name="Day N.P."/>
            <person name="Vinetz J.M."/>
            <person name="Sutton G.G."/>
            <person name="Nierman W.C."/>
            <person name="Fouts D.E."/>
        </authorList>
    </citation>
    <scope>NUCLEOTIDE SEQUENCE [LARGE SCALE GENOMIC DNA]</scope>
    <source>
        <strain evidence="1 2">FPW1039</strain>
    </source>
</reference>
<sequence length="39" mass="4439">MIQVGEFLHLFFMEKSGFYQTNSCELVLKPSNVGTTTKI</sequence>